<keyword evidence="4 8" id="KW-0812">Transmembrane</keyword>
<organism evidence="10 11">
    <name type="scientific">Methylomusa anaerophila</name>
    <dbReference type="NCBI Taxonomy" id="1930071"/>
    <lineage>
        <taxon>Bacteria</taxon>
        <taxon>Bacillati</taxon>
        <taxon>Bacillota</taxon>
        <taxon>Negativicutes</taxon>
        <taxon>Selenomonadales</taxon>
        <taxon>Sporomusaceae</taxon>
        <taxon>Methylomusa</taxon>
    </lineage>
</organism>
<dbReference type="Pfam" id="PF12821">
    <property type="entry name" value="ThrE_2"/>
    <property type="match status" value="1"/>
</dbReference>
<evidence type="ECO:0000256" key="3">
    <source>
        <dbReference type="ARBA" id="ARBA00022519"/>
    </source>
</evidence>
<feature type="domain" description="Threonine/Serine exporter ThrE" evidence="9">
    <location>
        <begin position="3"/>
        <end position="121"/>
    </location>
</feature>
<evidence type="ECO:0000256" key="1">
    <source>
        <dbReference type="ARBA" id="ARBA00004651"/>
    </source>
</evidence>
<keyword evidence="5 8" id="KW-1133">Transmembrane helix</keyword>
<dbReference type="InterPro" id="IPR050539">
    <property type="entry name" value="ThrE_Dicarb/AminoAcid_Exp"/>
</dbReference>
<feature type="transmembrane region" description="Helical" evidence="8">
    <location>
        <begin position="66"/>
        <end position="84"/>
    </location>
</feature>
<dbReference type="GO" id="GO:0005886">
    <property type="term" value="C:plasma membrane"/>
    <property type="evidence" value="ECO:0007669"/>
    <property type="project" value="UniProtKB-SubCell"/>
</dbReference>
<dbReference type="PANTHER" id="PTHR34390">
    <property type="entry name" value="UPF0442 PROTEIN YJJB-RELATED"/>
    <property type="match status" value="1"/>
</dbReference>
<keyword evidence="2" id="KW-1003">Cell membrane</keyword>
<dbReference type="AlphaFoldDB" id="A0A348AJK7"/>
<keyword evidence="6 8" id="KW-0472">Membrane</keyword>
<gene>
    <name evidence="10" type="ORF">MAMMFC1_01926</name>
</gene>
<dbReference type="KEGG" id="mana:MAMMFC1_01926"/>
<evidence type="ECO:0000256" key="2">
    <source>
        <dbReference type="ARBA" id="ARBA00022475"/>
    </source>
</evidence>
<evidence type="ECO:0000259" key="9">
    <source>
        <dbReference type="Pfam" id="PF12821"/>
    </source>
</evidence>
<keyword evidence="3" id="KW-0997">Cell inner membrane</keyword>
<keyword evidence="11" id="KW-1185">Reference proteome</keyword>
<evidence type="ECO:0000256" key="7">
    <source>
        <dbReference type="ARBA" id="ARBA00034125"/>
    </source>
</evidence>
<evidence type="ECO:0000256" key="4">
    <source>
        <dbReference type="ARBA" id="ARBA00022692"/>
    </source>
</evidence>
<evidence type="ECO:0000313" key="11">
    <source>
        <dbReference type="Proteomes" id="UP000276437"/>
    </source>
</evidence>
<evidence type="ECO:0000256" key="8">
    <source>
        <dbReference type="SAM" id="Phobius"/>
    </source>
</evidence>
<feature type="transmembrane region" description="Helical" evidence="8">
    <location>
        <begin position="15"/>
        <end position="34"/>
    </location>
</feature>
<feature type="transmembrane region" description="Helical" evidence="8">
    <location>
        <begin position="104"/>
        <end position="126"/>
    </location>
</feature>
<evidence type="ECO:0000256" key="5">
    <source>
        <dbReference type="ARBA" id="ARBA00022989"/>
    </source>
</evidence>
<dbReference type="EMBL" id="AP018449">
    <property type="protein sequence ID" value="BBB91255.1"/>
    <property type="molecule type" value="Genomic_DNA"/>
</dbReference>
<protein>
    <recommendedName>
        <fullName evidence="9">Threonine/Serine exporter ThrE domain-containing protein</fullName>
    </recommendedName>
</protein>
<evidence type="ECO:0000313" key="10">
    <source>
        <dbReference type="EMBL" id="BBB91255.1"/>
    </source>
</evidence>
<accession>A0A348AJK7</accession>
<dbReference type="GO" id="GO:0015744">
    <property type="term" value="P:succinate transport"/>
    <property type="evidence" value="ECO:0007669"/>
    <property type="project" value="TreeGrafter"/>
</dbReference>
<sequence length="147" mass="16045">MGVAVGILYRIPRALLLYASVTGAIGWLVMHGILVNNGNVIFANFVGSMAVGAASELFARLLKKPATIFIVPGFIPLVPGREAYTTMLYMVDGRYPEGVSMGMLTMLTAGAIAFGLFVSATVYRLLLQNIDAKDKKDKRKIKEWMEE</sequence>
<feature type="transmembrane region" description="Helical" evidence="8">
    <location>
        <begin position="40"/>
        <end position="59"/>
    </location>
</feature>
<name>A0A348AJK7_9FIRM</name>
<dbReference type="PANTHER" id="PTHR34390:SF1">
    <property type="entry name" value="SUCCINATE TRANSPORTER SUBUNIT YJJB-RELATED"/>
    <property type="match status" value="1"/>
</dbReference>
<comment type="similarity">
    <text evidence="7">Belongs to the ThrE exporter (TC 2.A.79) family.</text>
</comment>
<reference evidence="10 11" key="1">
    <citation type="journal article" date="2018" name="Int. J. Syst. Evol. Microbiol.">
        <title>Methylomusa anaerophila gen. nov., sp. nov., an anaerobic methanol-utilizing bacterium isolated from a microbial fuel cell.</title>
        <authorList>
            <person name="Amano N."/>
            <person name="Yamamuro A."/>
            <person name="Miyahara M."/>
            <person name="Kouzuma A."/>
            <person name="Abe T."/>
            <person name="Watanabe K."/>
        </authorList>
    </citation>
    <scope>NUCLEOTIDE SEQUENCE [LARGE SCALE GENOMIC DNA]</scope>
    <source>
        <strain evidence="10 11">MMFC1</strain>
    </source>
</reference>
<evidence type="ECO:0000256" key="6">
    <source>
        <dbReference type="ARBA" id="ARBA00023136"/>
    </source>
</evidence>
<proteinExistence type="inferred from homology"/>
<dbReference type="Proteomes" id="UP000276437">
    <property type="component" value="Chromosome"/>
</dbReference>
<comment type="subcellular location">
    <subcellularLocation>
        <location evidence="1">Cell membrane</location>
        <topology evidence="1">Multi-pass membrane protein</topology>
    </subcellularLocation>
</comment>
<dbReference type="InterPro" id="IPR024528">
    <property type="entry name" value="ThrE_2"/>
</dbReference>